<name>A0A521CXP1_9SPHI</name>
<protein>
    <recommendedName>
        <fullName evidence="2">DUF5077 domain-containing protein</fullName>
    </recommendedName>
</protein>
<evidence type="ECO:0000313" key="4">
    <source>
        <dbReference type="Proteomes" id="UP000315971"/>
    </source>
</evidence>
<accession>A0A521CXP1</accession>
<feature type="domain" description="DUF5077" evidence="2">
    <location>
        <begin position="34"/>
        <end position="152"/>
    </location>
</feature>
<keyword evidence="4" id="KW-1185">Reference proteome</keyword>
<dbReference type="Pfam" id="PF11958">
    <property type="entry name" value="DUF3472"/>
    <property type="match status" value="1"/>
</dbReference>
<dbReference type="InterPro" id="IPR031712">
    <property type="entry name" value="DUF5077"/>
</dbReference>
<gene>
    <name evidence="3" type="ORF">SAMN06265350_10515</name>
</gene>
<dbReference type="Proteomes" id="UP000315971">
    <property type="component" value="Unassembled WGS sequence"/>
</dbReference>
<keyword evidence="1" id="KW-0732">Signal</keyword>
<evidence type="ECO:0000313" key="3">
    <source>
        <dbReference type="EMBL" id="SMO64194.1"/>
    </source>
</evidence>
<feature type="chain" id="PRO_5021758732" description="DUF5077 domain-containing protein" evidence="1">
    <location>
        <begin position="28"/>
        <end position="441"/>
    </location>
</feature>
<sequence length="441" mass="50013">MTINRKIFFSALLCLAICLTKAHPTFAENKQIIVPLGGNSWIQNGKEIKALMNMHGVTNWKSPNDIIHTYIYFKKPCNVALSFKLKVNQGKSKIKVSALNSAFMIVADNKEFQTLNTGNIEIKEAGYKQIDLQGISKTGDTFAEVSDIILEGLTSDDETAYVKNNNDNYFYWGHRGPSVHLSYMLPEEVKNNIEWFYNEITVPKGKDPIGSYYMANGFKEGYFGIQVNSEKERRILFSVWSPFKTDDPKSIPDSLKIKLLNKGGNVRSGEFGAEGSGGQSYLVYNWQAGTTYKFLTQAKPVDQNNTVYTSYFFDPNQAKWTLIASFKRPSTHTYLKGLHSFLENFDPNNGTITREANYGNQWVCDTTGKWHQITQARFTGDATARKEYRKDYAGGLSNSNSTFYLKNCGFFSNYIPLDQYFTCNQKDGKQPEIDFNSLPTN</sequence>
<dbReference type="AlphaFoldDB" id="A0A521CXP1"/>
<evidence type="ECO:0000256" key="1">
    <source>
        <dbReference type="SAM" id="SignalP"/>
    </source>
</evidence>
<dbReference type="RefSeq" id="WP_142603468.1">
    <property type="nucleotide sequence ID" value="NZ_FXSZ01000005.1"/>
</dbReference>
<organism evidence="3 4">
    <name type="scientific">Solitalea koreensis</name>
    <dbReference type="NCBI Taxonomy" id="543615"/>
    <lineage>
        <taxon>Bacteria</taxon>
        <taxon>Pseudomonadati</taxon>
        <taxon>Bacteroidota</taxon>
        <taxon>Sphingobacteriia</taxon>
        <taxon>Sphingobacteriales</taxon>
        <taxon>Sphingobacteriaceae</taxon>
        <taxon>Solitalea</taxon>
    </lineage>
</organism>
<evidence type="ECO:0000259" key="2">
    <source>
        <dbReference type="Pfam" id="PF16871"/>
    </source>
</evidence>
<dbReference type="Pfam" id="PF16871">
    <property type="entry name" value="DUF5077"/>
    <property type="match status" value="1"/>
</dbReference>
<reference evidence="3 4" key="1">
    <citation type="submission" date="2017-05" db="EMBL/GenBank/DDBJ databases">
        <authorList>
            <person name="Varghese N."/>
            <person name="Submissions S."/>
        </authorList>
    </citation>
    <scope>NUCLEOTIDE SEQUENCE [LARGE SCALE GENOMIC DNA]</scope>
    <source>
        <strain evidence="3 4">DSM 21342</strain>
    </source>
</reference>
<proteinExistence type="predicted"/>
<dbReference type="InterPro" id="IPR021862">
    <property type="entry name" value="DUF3472"/>
</dbReference>
<dbReference type="OrthoDB" id="6014523at2"/>
<dbReference type="EMBL" id="FXSZ01000005">
    <property type="protein sequence ID" value="SMO64194.1"/>
    <property type="molecule type" value="Genomic_DNA"/>
</dbReference>
<feature type="signal peptide" evidence="1">
    <location>
        <begin position="1"/>
        <end position="27"/>
    </location>
</feature>